<gene>
    <name evidence="2" type="ORF">PCANC_00322</name>
    <name evidence="1" type="ORF">PCANC_21840</name>
</gene>
<evidence type="ECO:0000313" key="3">
    <source>
        <dbReference type="Proteomes" id="UP000235388"/>
    </source>
</evidence>
<name>A0A2N5W969_9BASI</name>
<dbReference type="AlphaFoldDB" id="A0A2N5W969"/>
<evidence type="ECO:0000313" key="1">
    <source>
        <dbReference type="EMBL" id="PLW08866.1"/>
    </source>
</evidence>
<proteinExistence type="predicted"/>
<accession>A0A2N5W969</accession>
<dbReference type="Proteomes" id="UP000235388">
    <property type="component" value="Unassembled WGS sequence"/>
</dbReference>
<sequence length="123" mass="14049">MCSAVYQVQLQSGGATIDSSIRPIRPQLGRSCRKVHSHMGRSTKRFHLDPDWTTRDKCDDKKNSTEVLSEFNRSDILTRVYALNLRGQQCDLDSGEYVEPRIVRHLISIWLNMSKMKGNALSP</sequence>
<organism evidence="2 3">
    <name type="scientific">Puccinia coronata f. sp. avenae</name>
    <dbReference type="NCBI Taxonomy" id="200324"/>
    <lineage>
        <taxon>Eukaryota</taxon>
        <taxon>Fungi</taxon>
        <taxon>Dikarya</taxon>
        <taxon>Basidiomycota</taxon>
        <taxon>Pucciniomycotina</taxon>
        <taxon>Pucciniomycetes</taxon>
        <taxon>Pucciniales</taxon>
        <taxon>Pucciniaceae</taxon>
        <taxon>Puccinia</taxon>
    </lineage>
</organism>
<dbReference type="EMBL" id="PGCJ01001137">
    <property type="protein sequence ID" value="PLW08866.1"/>
    <property type="molecule type" value="Genomic_DNA"/>
</dbReference>
<keyword evidence="3" id="KW-1185">Reference proteome</keyword>
<dbReference type="EMBL" id="PGCJ01000001">
    <property type="protein sequence ID" value="PLW58786.1"/>
    <property type="molecule type" value="Genomic_DNA"/>
</dbReference>
<evidence type="ECO:0000313" key="2">
    <source>
        <dbReference type="EMBL" id="PLW58786.1"/>
    </source>
</evidence>
<comment type="caution">
    <text evidence="2">The sequence shown here is derived from an EMBL/GenBank/DDBJ whole genome shotgun (WGS) entry which is preliminary data.</text>
</comment>
<protein>
    <submittedName>
        <fullName evidence="2">Uncharacterized protein</fullName>
    </submittedName>
</protein>
<reference evidence="2 3" key="1">
    <citation type="submission" date="2017-11" db="EMBL/GenBank/DDBJ databases">
        <title>De novo assembly and phasing of dikaryotic genomes from two isolates of Puccinia coronata f. sp. avenae, the causal agent of oat crown rust.</title>
        <authorList>
            <person name="Miller M.E."/>
            <person name="Zhang Y."/>
            <person name="Omidvar V."/>
            <person name="Sperschneider J."/>
            <person name="Schwessinger B."/>
            <person name="Raley C."/>
            <person name="Palmer J.M."/>
            <person name="Garnica D."/>
            <person name="Upadhyaya N."/>
            <person name="Rathjen J."/>
            <person name="Taylor J.M."/>
            <person name="Park R.F."/>
            <person name="Dodds P.N."/>
            <person name="Hirsch C.D."/>
            <person name="Kianian S.F."/>
            <person name="Figueroa M."/>
        </authorList>
    </citation>
    <scope>NUCLEOTIDE SEQUENCE [LARGE SCALE GENOMIC DNA]</scope>
    <source>
        <strain evidence="2">12NC29</strain>
    </source>
</reference>